<organism evidence="8 9">
    <name type="scientific">Methanosarcina acetivorans (strain ATCC 35395 / DSM 2834 / JCM 12185 / C2A)</name>
    <dbReference type="NCBI Taxonomy" id="188937"/>
    <lineage>
        <taxon>Archaea</taxon>
        <taxon>Methanobacteriati</taxon>
        <taxon>Methanobacteriota</taxon>
        <taxon>Stenosarchaea group</taxon>
        <taxon>Methanomicrobia</taxon>
        <taxon>Methanosarcinales</taxon>
        <taxon>Methanosarcinaceae</taxon>
        <taxon>Methanosarcina</taxon>
    </lineage>
</organism>
<dbReference type="AlphaFoldDB" id="Q8TPK9"/>
<keyword evidence="4 6" id="KW-0862">Zinc</keyword>
<dbReference type="InterPro" id="IPR036291">
    <property type="entry name" value="NAD(P)-bd_dom_sf"/>
</dbReference>
<dbReference type="InParanoid" id="Q8TPK9"/>
<dbReference type="CDD" id="cd08285">
    <property type="entry name" value="NADP_ADH"/>
    <property type="match status" value="1"/>
</dbReference>
<dbReference type="InterPro" id="IPR020843">
    <property type="entry name" value="ER"/>
</dbReference>
<dbReference type="GO" id="GO:0044281">
    <property type="term" value="P:small molecule metabolic process"/>
    <property type="evidence" value="ECO:0007669"/>
    <property type="project" value="UniProtKB-ARBA"/>
</dbReference>
<dbReference type="KEGG" id="mac:MA_1901"/>
<evidence type="ECO:0000313" key="8">
    <source>
        <dbReference type="EMBL" id="AAM05306.1"/>
    </source>
</evidence>
<comment type="cofactor">
    <cofactor evidence="1 6">
        <name>Zn(2+)</name>
        <dbReference type="ChEBI" id="CHEBI:29105"/>
    </cofactor>
</comment>
<evidence type="ECO:0000256" key="6">
    <source>
        <dbReference type="RuleBase" id="RU361277"/>
    </source>
</evidence>
<keyword evidence="3 6" id="KW-0479">Metal-binding</keyword>
<feature type="domain" description="Enoyl reductase (ER)" evidence="7">
    <location>
        <begin position="13"/>
        <end position="353"/>
    </location>
</feature>
<dbReference type="STRING" id="188937.MA_1901"/>
<evidence type="ECO:0000256" key="2">
    <source>
        <dbReference type="ARBA" id="ARBA00008072"/>
    </source>
</evidence>
<dbReference type="PhylomeDB" id="Q8TPK9"/>
<proteinExistence type="inferred from homology"/>
<dbReference type="PANTHER" id="PTHR42813">
    <property type="entry name" value="ZINC-TYPE ALCOHOL DEHYDROGENASE-LIKE"/>
    <property type="match status" value="1"/>
</dbReference>
<reference evidence="8 9" key="1">
    <citation type="journal article" date="2002" name="Genome Res.">
        <title>The genome of Methanosarcina acetivorans reveals extensive metabolic and physiological diversity.</title>
        <authorList>
            <person name="Galagan J.E."/>
            <person name="Nusbaum C."/>
            <person name="Roy A."/>
            <person name="Endrizzi M.G."/>
            <person name="Macdonald P."/>
            <person name="FitzHugh W."/>
            <person name="Calvo S."/>
            <person name="Engels R."/>
            <person name="Smirnov S."/>
            <person name="Atnoor D."/>
            <person name="Brown A."/>
            <person name="Allen N."/>
            <person name="Naylor J."/>
            <person name="Stange-Thomann N."/>
            <person name="DeArellano K."/>
            <person name="Johnson R."/>
            <person name="Linton L."/>
            <person name="McEwan P."/>
            <person name="McKernan K."/>
            <person name="Talamas J."/>
            <person name="Tirrell A."/>
            <person name="Ye W."/>
            <person name="Zimmer A."/>
            <person name="Barber R.D."/>
            <person name="Cann I."/>
            <person name="Graham D.E."/>
            <person name="Grahame D.A."/>
            <person name="Guss A."/>
            <person name="Hedderich R."/>
            <person name="Ingram-Smith C."/>
            <person name="Kuettner C.H."/>
            <person name="Krzycki J.A."/>
            <person name="Leigh J.A."/>
            <person name="Li W."/>
            <person name="Liu J."/>
            <person name="Mukhopadhyay B."/>
            <person name="Reeve J.N."/>
            <person name="Smith K."/>
            <person name="Springer T.A."/>
            <person name="Umayam L.A."/>
            <person name="White O."/>
            <person name="White R.H."/>
            <person name="de Macario E.C."/>
            <person name="Ferry J.G."/>
            <person name="Jarrell K.F."/>
            <person name="Jing H."/>
            <person name="Macario A.J.L."/>
            <person name="Paulsen I."/>
            <person name="Pritchett M."/>
            <person name="Sowers K.R."/>
            <person name="Swanson R.V."/>
            <person name="Zinder S.H."/>
            <person name="Lander E."/>
            <person name="Metcalf W.W."/>
            <person name="Birren B."/>
        </authorList>
    </citation>
    <scope>NUCLEOTIDE SEQUENCE [LARGE SCALE GENOMIC DNA]</scope>
    <source>
        <strain evidence="9">ATCC 35395 / DSM 2834 / JCM 12185 / C2A</strain>
    </source>
</reference>
<dbReference type="GO" id="GO:0008270">
    <property type="term" value="F:zinc ion binding"/>
    <property type="evidence" value="ECO:0007669"/>
    <property type="project" value="InterPro"/>
</dbReference>
<sequence>MNNMKGFAMLEIGKVGWIDAERPSAGPYDAIVRPLAVAPCTSDVHTVWEGALGERKNMILGHEAVGVIDEIGSEVKDFKPDDKVIIPAVTPDWRSMEAQDEIPMHSNGMLGGWKFSNFKNGVFAEYFHVNDADMNLALLPKGMPLEQAVMLSDMATTGIQGAEMANIKTGSTVAVIGIGPVGLMAVAGASILGAGRLIAVGSRKVTVDLALEYGASEVVDYRKGGLVGQILEKTNGKGVDSVIIAGGNENTISDAVKIVKPGGTVSNVNYYGTGDTLPIPRIEWGSGMAHKDIRGGLTTGGRLRMERMAALCTYGRIKPEKMATHVFEGFDKIEEALMLMKDKPRDLIKPVVLLEE</sequence>
<keyword evidence="5" id="KW-0560">Oxidoreductase</keyword>
<dbReference type="Pfam" id="PF08240">
    <property type="entry name" value="ADH_N"/>
    <property type="match status" value="1"/>
</dbReference>
<dbReference type="EnsemblBacteria" id="AAM05306">
    <property type="protein sequence ID" value="AAM05306"/>
    <property type="gene ID" value="MA_1901"/>
</dbReference>
<dbReference type="SUPFAM" id="SSF50129">
    <property type="entry name" value="GroES-like"/>
    <property type="match status" value="1"/>
</dbReference>
<comment type="similarity">
    <text evidence="2 6">Belongs to the zinc-containing alcohol dehydrogenase family.</text>
</comment>
<dbReference type="Pfam" id="PF00107">
    <property type="entry name" value="ADH_zinc_N"/>
    <property type="match status" value="1"/>
</dbReference>
<dbReference type="Proteomes" id="UP000002487">
    <property type="component" value="Chromosome"/>
</dbReference>
<gene>
    <name evidence="8" type="primary">adh</name>
    <name evidence="8" type="ordered locus">MA_1901</name>
</gene>
<dbReference type="Gene3D" id="3.40.50.720">
    <property type="entry name" value="NAD(P)-binding Rossmann-like Domain"/>
    <property type="match status" value="1"/>
</dbReference>
<dbReference type="GO" id="GO:0043168">
    <property type="term" value="F:anion binding"/>
    <property type="evidence" value="ECO:0007669"/>
    <property type="project" value="UniProtKB-ARBA"/>
</dbReference>
<dbReference type="HOGENOM" id="CLU_026673_11_3_2"/>
<keyword evidence="9" id="KW-1185">Reference proteome</keyword>
<evidence type="ECO:0000313" key="9">
    <source>
        <dbReference type="Proteomes" id="UP000002487"/>
    </source>
</evidence>
<dbReference type="GO" id="GO:0030554">
    <property type="term" value="F:adenyl nucleotide binding"/>
    <property type="evidence" value="ECO:0007669"/>
    <property type="project" value="UniProtKB-ARBA"/>
</dbReference>
<dbReference type="EMBL" id="AE010299">
    <property type="protein sequence ID" value="AAM05306.1"/>
    <property type="molecule type" value="Genomic_DNA"/>
</dbReference>
<dbReference type="SMART" id="SM00829">
    <property type="entry name" value="PKS_ER"/>
    <property type="match status" value="1"/>
</dbReference>
<dbReference type="InterPro" id="IPR013149">
    <property type="entry name" value="ADH-like_C"/>
</dbReference>
<dbReference type="PROSITE" id="PS00059">
    <property type="entry name" value="ADH_ZINC"/>
    <property type="match status" value="1"/>
</dbReference>
<dbReference type="InterPro" id="IPR011032">
    <property type="entry name" value="GroES-like_sf"/>
</dbReference>
<evidence type="ECO:0000256" key="1">
    <source>
        <dbReference type="ARBA" id="ARBA00001947"/>
    </source>
</evidence>
<dbReference type="GO" id="GO:0016616">
    <property type="term" value="F:oxidoreductase activity, acting on the CH-OH group of donors, NAD or NADP as acceptor"/>
    <property type="evidence" value="ECO:0007669"/>
    <property type="project" value="UniProtKB-ARBA"/>
</dbReference>
<dbReference type="InterPro" id="IPR013154">
    <property type="entry name" value="ADH-like_N"/>
</dbReference>
<protein>
    <submittedName>
        <fullName evidence="8">Alcohol dehydrogenase (NADP+)</fullName>
    </submittedName>
</protein>
<dbReference type="SUPFAM" id="SSF51735">
    <property type="entry name" value="NAD(P)-binding Rossmann-fold domains"/>
    <property type="match status" value="1"/>
</dbReference>
<dbReference type="PANTHER" id="PTHR42813:SF4">
    <property type="entry name" value="NADP-DEPENDENT ISOPROPANOL DEHYDROGENASE"/>
    <property type="match status" value="1"/>
</dbReference>
<dbReference type="InterPro" id="IPR002328">
    <property type="entry name" value="ADH_Zn_CS"/>
</dbReference>
<evidence type="ECO:0000256" key="5">
    <source>
        <dbReference type="ARBA" id="ARBA00023002"/>
    </source>
</evidence>
<evidence type="ECO:0000256" key="3">
    <source>
        <dbReference type="ARBA" id="ARBA00022723"/>
    </source>
</evidence>
<evidence type="ECO:0000259" key="7">
    <source>
        <dbReference type="SMART" id="SM00829"/>
    </source>
</evidence>
<dbReference type="Gene3D" id="3.90.180.10">
    <property type="entry name" value="Medium-chain alcohol dehydrogenases, catalytic domain"/>
    <property type="match status" value="1"/>
</dbReference>
<name>Q8TPK9_METAC</name>
<evidence type="ECO:0000256" key="4">
    <source>
        <dbReference type="ARBA" id="ARBA00022833"/>
    </source>
</evidence>
<accession>Q8TPK9</accession>